<feature type="transmembrane region" description="Helical" evidence="2">
    <location>
        <begin position="67"/>
        <end position="93"/>
    </location>
</feature>
<dbReference type="PROSITE" id="PS50855">
    <property type="entry name" value="COX1"/>
    <property type="match status" value="1"/>
</dbReference>
<feature type="transmembrane region" description="Helical" evidence="2">
    <location>
        <begin position="147"/>
        <end position="171"/>
    </location>
</feature>
<feature type="transmembrane region" description="Helical" evidence="2">
    <location>
        <begin position="26"/>
        <end position="47"/>
    </location>
</feature>
<comment type="caution">
    <text evidence="4">The sequence shown here is derived from an EMBL/GenBank/DDBJ whole genome shotgun (WGS) entry which is preliminary data.</text>
</comment>
<feature type="transmembrane region" description="Helical" evidence="2">
    <location>
        <begin position="525"/>
        <end position="548"/>
    </location>
</feature>
<keyword evidence="2" id="KW-0472">Membrane</keyword>
<feature type="transmembrane region" description="Helical" evidence="2">
    <location>
        <begin position="261"/>
        <end position="282"/>
    </location>
</feature>
<feature type="transmembrane region" description="Helical" evidence="2">
    <location>
        <begin position="228"/>
        <end position="249"/>
    </location>
</feature>
<sequence>MPTAEATVTIVENPSGYSLPDSHRRYILWSILFGFAALAVGVFQGFAQGLNYAGINIFSNFPGMRTYYQGLTLHAVLNVFVFPFAAANGWLALTVARSLGRNLNGFLLALSFWLMVAGSLFAGYIIVVGKASVLYTFYPPLRAEWPFYFGVVLLVLSTWTISVAQLVALAGWKKEHPGERIPLLAFVSIATYVMWDIASMGAALEVLFLLLPWSLNLLPGSDPLLSRVLFWFTGHQIVYYWLLPLYVSWYTMIPRQVGGKLFSDTLARIAFILFIVLMPVGFHHQYVDPGVAGYFKWAAGILTFAIFFPSLLTAFSVMYALEMGGRARGGKGMLGWFWRIPWGDPSVSAQVLAMITFLPGGITGLMNASVDMNLLIHNTTFVPGHFHMTVGSAVALSYFGLAYWLIPYLTGRELWGKRLALLQSWLYFVGVLIFARGEISGGLLGMPRRTAISMINYAPLPGWKLAGALTAVGGSLMFVAAVLFFVVLAMTLLAGRKTRPVVDLPFTSTVLGAAPSGNQLILDKISYWVLLSLTLVALVYGPFLLTHIPPTLSAPPFMGY</sequence>
<dbReference type="GO" id="GO:0004129">
    <property type="term" value="F:cytochrome-c oxidase activity"/>
    <property type="evidence" value="ECO:0007669"/>
    <property type="project" value="InterPro"/>
</dbReference>
<dbReference type="EC" id="1.9.3.1" evidence="4"/>
<dbReference type="PANTHER" id="PTHR10422:SF40">
    <property type="entry name" value="CYTOCHROME C OXIDASE SUBUNIT I"/>
    <property type="match status" value="1"/>
</dbReference>
<feature type="transmembrane region" description="Helical" evidence="2">
    <location>
        <begin position="386"/>
        <end position="405"/>
    </location>
</feature>
<dbReference type="InterPro" id="IPR000883">
    <property type="entry name" value="Cyt_C_Oxase_1"/>
</dbReference>
<evidence type="ECO:0000256" key="2">
    <source>
        <dbReference type="SAM" id="Phobius"/>
    </source>
</evidence>
<feature type="transmembrane region" description="Helical" evidence="2">
    <location>
        <begin position="294"/>
        <end position="321"/>
    </location>
</feature>
<dbReference type="PANTHER" id="PTHR10422">
    <property type="entry name" value="CYTOCHROME C OXIDASE SUBUNIT 1"/>
    <property type="match status" value="1"/>
</dbReference>
<evidence type="ECO:0000256" key="1">
    <source>
        <dbReference type="ARBA" id="ARBA00022660"/>
    </source>
</evidence>
<dbReference type="Gene3D" id="1.20.210.10">
    <property type="entry name" value="Cytochrome c oxidase-like, subunit I domain"/>
    <property type="match status" value="1"/>
</dbReference>
<feature type="transmembrane region" description="Helical" evidence="2">
    <location>
        <begin position="342"/>
        <end position="366"/>
    </location>
</feature>
<dbReference type="GO" id="GO:0009060">
    <property type="term" value="P:aerobic respiration"/>
    <property type="evidence" value="ECO:0007669"/>
    <property type="project" value="InterPro"/>
</dbReference>
<keyword evidence="1" id="KW-0679">Respiratory chain</keyword>
<evidence type="ECO:0000259" key="3">
    <source>
        <dbReference type="PROSITE" id="PS50855"/>
    </source>
</evidence>
<proteinExistence type="predicted"/>
<dbReference type="AlphaFoldDB" id="A0A5E6M8I4"/>
<reference evidence="4" key="1">
    <citation type="submission" date="2019-09" db="EMBL/GenBank/DDBJ databases">
        <authorList>
            <person name="Cremers G."/>
        </authorList>
    </citation>
    <scope>NUCLEOTIDE SEQUENCE [LARGE SCALE GENOMIC DNA]</scope>
    <source>
        <strain evidence="4">3B</strain>
    </source>
</reference>
<keyword evidence="2" id="KW-1133">Transmembrane helix</keyword>
<name>A0A5E6M8I4_9BACT</name>
<keyword evidence="1" id="KW-0249">Electron transport</keyword>
<feature type="transmembrane region" description="Helical" evidence="2">
    <location>
        <begin position="105"/>
        <end position="127"/>
    </location>
</feature>
<feature type="transmembrane region" description="Helical" evidence="2">
    <location>
        <begin position="425"/>
        <end position="445"/>
    </location>
</feature>
<dbReference type="GO" id="GO:0016020">
    <property type="term" value="C:membrane"/>
    <property type="evidence" value="ECO:0007669"/>
    <property type="project" value="InterPro"/>
</dbReference>
<dbReference type="RefSeq" id="WP_142524572.1">
    <property type="nucleotide sequence ID" value="NZ_CABFUZ020000082.1"/>
</dbReference>
<dbReference type="InterPro" id="IPR023616">
    <property type="entry name" value="Cyt_c_oxase-like_su1_dom"/>
</dbReference>
<dbReference type="Proteomes" id="UP000381693">
    <property type="component" value="Unassembled WGS sequence"/>
</dbReference>
<protein>
    <submittedName>
        <fullName evidence="4">Cytochrome c oxidase subunit I</fullName>
        <ecNumber evidence="4">1.9.3.1</ecNumber>
    </submittedName>
</protein>
<dbReference type="InterPro" id="IPR036927">
    <property type="entry name" value="Cyt_c_oxase-like_su1_sf"/>
</dbReference>
<keyword evidence="2" id="KW-0812">Transmembrane</keyword>
<feature type="transmembrane region" description="Helical" evidence="2">
    <location>
        <begin position="465"/>
        <end position="489"/>
    </location>
</feature>
<keyword evidence="1" id="KW-0813">Transport</keyword>
<feature type="domain" description="Cytochrome oxidase subunit I profile" evidence="3">
    <location>
        <begin position="26"/>
        <end position="492"/>
    </location>
</feature>
<keyword evidence="5" id="KW-1185">Reference proteome</keyword>
<dbReference type="GO" id="GO:0020037">
    <property type="term" value="F:heme binding"/>
    <property type="evidence" value="ECO:0007669"/>
    <property type="project" value="InterPro"/>
</dbReference>
<accession>A0A5E6M8I4</accession>
<dbReference type="Pfam" id="PF00115">
    <property type="entry name" value="COX1"/>
    <property type="match status" value="1"/>
</dbReference>
<dbReference type="EMBL" id="CABFUZ020000082">
    <property type="protein sequence ID" value="VVM05237.1"/>
    <property type="molecule type" value="Genomic_DNA"/>
</dbReference>
<evidence type="ECO:0000313" key="4">
    <source>
        <dbReference type="EMBL" id="VVM05237.1"/>
    </source>
</evidence>
<evidence type="ECO:0000313" key="5">
    <source>
        <dbReference type="Proteomes" id="UP000381693"/>
    </source>
</evidence>
<organism evidence="4 5">
    <name type="scientific">Methylacidimicrobium cyclopophantes</name>
    <dbReference type="NCBI Taxonomy" id="1041766"/>
    <lineage>
        <taxon>Bacteria</taxon>
        <taxon>Pseudomonadati</taxon>
        <taxon>Verrucomicrobiota</taxon>
        <taxon>Methylacidimicrobium</taxon>
    </lineage>
</organism>
<keyword evidence="4" id="KW-0560">Oxidoreductase</keyword>
<dbReference type="OrthoDB" id="9764568at2"/>
<dbReference type="SUPFAM" id="SSF81442">
    <property type="entry name" value="Cytochrome c oxidase subunit I-like"/>
    <property type="match status" value="1"/>
</dbReference>
<feature type="transmembrane region" description="Helical" evidence="2">
    <location>
        <begin position="183"/>
        <end position="208"/>
    </location>
</feature>
<dbReference type="PRINTS" id="PR01165">
    <property type="entry name" value="CYCOXIDASEI"/>
</dbReference>
<gene>
    <name evidence="4" type="primary">coxA/ctaD</name>
    <name evidence="4" type="ORF">MAMC_00469</name>
</gene>
<dbReference type="GO" id="GO:0016491">
    <property type="term" value="F:oxidoreductase activity"/>
    <property type="evidence" value="ECO:0007669"/>
    <property type="project" value="UniProtKB-KW"/>
</dbReference>